<keyword evidence="2" id="KW-1185">Reference proteome</keyword>
<evidence type="ECO:0000313" key="2">
    <source>
        <dbReference type="Proteomes" id="UP001211065"/>
    </source>
</evidence>
<proteinExistence type="predicted"/>
<reference evidence="1" key="1">
    <citation type="submission" date="2020-05" db="EMBL/GenBank/DDBJ databases">
        <title>Phylogenomic resolution of chytrid fungi.</title>
        <authorList>
            <person name="Stajich J.E."/>
            <person name="Amses K."/>
            <person name="Simmons R."/>
            <person name="Seto K."/>
            <person name="Myers J."/>
            <person name="Bonds A."/>
            <person name="Quandt C.A."/>
            <person name="Barry K."/>
            <person name="Liu P."/>
            <person name="Grigoriev I."/>
            <person name="Longcore J.E."/>
            <person name="James T.Y."/>
        </authorList>
    </citation>
    <scope>NUCLEOTIDE SEQUENCE</scope>
    <source>
        <strain evidence="1">JEL0476</strain>
    </source>
</reference>
<organism evidence="1 2">
    <name type="scientific">Clydaea vesicula</name>
    <dbReference type="NCBI Taxonomy" id="447962"/>
    <lineage>
        <taxon>Eukaryota</taxon>
        <taxon>Fungi</taxon>
        <taxon>Fungi incertae sedis</taxon>
        <taxon>Chytridiomycota</taxon>
        <taxon>Chytridiomycota incertae sedis</taxon>
        <taxon>Chytridiomycetes</taxon>
        <taxon>Lobulomycetales</taxon>
        <taxon>Lobulomycetaceae</taxon>
        <taxon>Clydaea</taxon>
    </lineage>
</organism>
<gene>
    <name evidence="1" type="ORF">HK099_006486</name>
</gene>
<protein>
    <submittedName>
        <fullName evidence="1">Uncharacterized protein</fullName>
    </submittedName>
</protein>
<name>A0AAD5U2E9_9FUNG</name>
<sequence length="538" mass="62676">MVCRECIQDNHVEQLLNLTETSQQNNLTVEQELEQLNPYPELPHPIVYKLKTCCLEEFIPYNIFENNKISNFFNHPKFNPCFRTRKLELPSSGVAYLLRGKKYLLIETVDNPASKYQTQEKFEILGLGVKVEENLISNPSENLVAEISTAQQIFEETNQNITNAAPIKNISKRETGLYELERVDLRDLSEVPNSLTEFLFCFNLHADGDKPCQREDDEGYEYADDEFEEFEEEPETYSELYEGISEVLNNPKNSSENLVNGVEEQELFEDMFKKFKEEEASIITKEEQDLMKHKTEKILETEDREVNKTSNSNEKKKSNLKLNTRTPCECQLIRLKQKLHRDLFLYLVLKYLKFIKNFVKIERQQQQTNQRKPVNINSNVGINIETDYENCLATTKINDEFCDNLDSAIDNSSFFSSPFEIDAGVEQHALNNEKKCINLTQIDGPEYREDEGFLQNYPSILQDTALSNANLTNFYEFEIEEFNSEKFEKSDNQSFILNSEEEKSIANMVENLSEVAAQEILSELKDMYLALKYYQKLC</sequence>
<dbReference type="Proteomes" id="UP001211065">
    <property type="component" value="Unassembled WGS sequence"/>
</dbReference>
<evidence type="ECO:0000313" key="1">
    <source>
        <dbReference type="EMBL" id="KAJ3215193.1"/>
    </source>
</evidence>
<accession>A0AAD5U2E9</accession>
<dbReference type="EMBL" id="JADGJW010000561">
    <property type="protein sequence ID" value="KAJ3215193.1"/>
    <property type="molecule type" value="Genomic_DNA"/>
</dbReference>
<comment type="caution">
    <text evidence="1">The sequence shown here is derived from an EMBL/GenBank/DDBJ whole genome shotgun (WGS) entry which is preliminary data.</text>
</comment>
<dbReference type="AlphaFoldDB" id="A0AAD5U2E9"/>